<sequence>MKDLLGNSLSVGDKVVYTEYNGKGLSTGVVEKVNPKTVEVRPKDGSTYWRSTLRKTSDYVLKLEDAPKVEPLPATLAMAKVGQHDER</sequence>
<organism evidence="1 2">
    <name type="scientific">Pectobacterium phage PPWS4</name>
    <dbReference type="NCBI Taxonomy" id="1961914"/>
    <lineage>
        <taxon>Viruses</taxon>
        <taxon>Duplodnaviria</taxon>
        <taxon>Heunggongvirae</taxon>
        <taxon>Uroviricota</taxon>
        <taxon>Caudoviricetes</taxon>
        <taxon>Autographivirales</taxon>
        <taxon>Autotranscriptaviridae</taxon>
        <taxon>Studiervirinae</taxon>
        <taxon>Pektosvirus</taxon>
        <taxon>Pektosvirus PPWS4</taxon>
    </lineage>
</organism>
<name>A0A250KAW8_9CAUD</name>
<reference evidence="1 2" key="1">
    <citation type="submission" date="2017-02" db="EMBL/GenBank/DDBJ databases">
        <title>T7phage infectious to Pectobacterium.</title>
        <authorList>
            <person name="Hirata H."/>
            <person name="Kashihara M."/>
        </authorList>
    </citation>
    <scope>NUCLEOTIDE SEQUENCE [LARGE SCALE GENOMIC DNA]</scope>
</reference>
<proteinExistence type="predicted"/>
<dbReference type="RefSeq" id="YP_009789889.1">
    <property type="nucleotide sequence ID" value="NC_047819.1"/>
</dbReference>
<evidence type="ECO:0000313" key="2">
    <source>
        <dbReference type="Proteomes" id="UP000222626"/>
    </source>
</evidence>
<dbReference type="Pfam" id="PF23835">
    <property type="entry name" value="DUF7205"/>
    <property type="match status" value="1"/>
</dbReference>
<evidence type="ECO:0000313" key="1">
    <source>
        <dbReference type="EMBL" id="BBA26443.1"/>
    </source>
</evidence>
<dbReference type="GeneID" id="54980039"/>
<protein>
    <submittedName>
        <fullName evidence="1">Uncharacterized protein</fullName>
    </submittedName>
</protein>
<keyword evidence="2" id="KW-1185">Reference proteome</keyword>
<dbReference type="InterPro" id="IPR055629">
    <property type="entry name" value="DUF7205"/>
</dbReference>
<dbReference type="Proteomes" id="UP000222626">
    <property type="component" value="Segment"/>
</dbReference>
<dbReference type="KEGG" id="vg:54980039"/>
<accession>A0A250KAW8</accession>
<dbReference type="EMBL" id="LC216347">
    <property type="protein sequence ID" value="BBA26443.1"/>
    <property type="molecule type" value="Genomic_DNA"/>
</dbReference>